<keyword evidence="1" id="KW-0732">Signal</keyword>
<comment type="caution">
    <text evidence="2">The sequence shown here is derived from an EMBL/GenBank/DDBJ whole genome shotgun (WGS) entry which is preliminary data.</text>
</comment>
<dbReference type="EMBL" id="JBHTCS010000001">
    <property type="protein sequence ID" value="MFC7446460.1"/>
    <property type="molecule type" value="Genomic_DNA"/>
</dbReference>
<reference evidence="3" key="1">
    <citation type="journal article" date="2019" name="Int. J. Syst. Evol. Microbiol.">
        <title>The Global Catalogue of Microorganisms (GCM) 10K type strain sequencing project: providing services to taxonomists for standard genome sequencing and annotation.</title>
        <authorList>
            <consortium name="The Broad Institute Genomics Platform"/>
            <consortium name="The Broad Institute Genome Sequencing Center for Infectious Disease"/>
            <person name="Wu L."/>
            <person name="Ma J."/>
        </authorList>
    </citation>
    <scope>NUCLEOTIDE SEQUENCE [LARGE SCALE GENOMIC DNA]</scope>
    <source>
        <strain evidence="3">ICMP 19430</strain>
    </source>
</reference>
<protein>
    <recommendedName>
        <fullName evidence="4">Lipoprotein</fullName>
    </recommendedName>
</protein>
<gene>
    <name evidence="2" type="ORF">ACFQS9_01000</name>
</gene>
<organism evidence="2 3">
    <name type="scientific">Rhodococcus daqingensis</name>
    <dbReference type="NCBI Taxonomy" id="2479363"/>
    <lineage>
        <taxon>Bacteria</taxon>
        <taxon>Bacillati</taxon>
        <taxon>Actinomycetota</taxon>
        <taxon>Actinomycetes</taxon>
        <taxon>Mycobacteriales</taxon>
        <taxon>Nocardiaceae</taxon>
        <taxon>Rhodococcus</taxon>
    </lineage>
</organism>
<dbReference type="RefSeq" id="WP_378400638.1">
    <property type="nucleotide sequence ID" value="NZ_JBHTCS010000001.1"/>
</dbReference>
<keyword evidence="3" id="KW-1185">Reference proteome</keyword>
<evidence type="ECO:0000313" key="2">
    <source>
        <dbReference type="EMBL" id="MFC7446460.1"/>
    </source>
</evidence>
<accession>A0ABW2RRN4</accession>
<proteinExistence type="predicted"/>
<sequence length="190" mass="19317">MRPGIAARSGVARALAASLVGVVALLGAACSSDEETNVDTGLTENAASAALIGYFDETLAALPEGARLTLAHPSSPVGAFNPGGVTPCDDNDTEATGPVFLTLNYWVSGIAETGAAENLDAIAAYWEDRDRPLTRRTSGEGRTAVVTMPDGYAIVAHDNGRGSLSVSGTSACFPRGAAGVTGQPDVIERP</sequence>
<dbReference type="Proteomes" id="UP001596484">
    <property type="component" value="Unassembled WGS sequence"/>
</dbReference>
<dbReference type="PROSITE" id="PS51257">
    <property type="entry name" value="PROKAR_LIPOPROTEIN"/>
    <property type="match status" value="1"/>
</dbReference>
<evidence type="ECO:0000256" key="1">
    <source>
        <dbReference type="SAM" id="SignalP"/>
    </source>
</evidence>
<feature type="chain" id="PRO_5045889766" description="Lipoprotein" evidence="1">
    <location>
        <begin position="29"/>
        <end position="190"/>
    </location>
</feature>
<evidence type="ECO:0000313" key="3">
    <source>
        <dbReference type="Proteomes" id="UP001596484"/>
    </source>
</evidence>
<name>A0ABW2RRN4_9NOCA</name>
<evidence type="ECO:0008006" key="4">
    <source>
        <dbReference type="Google" id="ProtNLM"/>
    </source>
</evidence>
<feature type="signal peptide" evidence="1">
    <location>
        <begin position="1"/>
        <end position="28"/>
    </location>
</feature>